<feature type="domain" description="C2H2-type" evidence="6">
    <location>
        <begin position="29"/>
        <end position="51"/>
    </location>
</feature>
<dbReference type="PANTHER" id="PTHR12805">
    <property type="entry name" value="KIN17 KIN, ANTIGENIC DETERMINANT OF RECA PROTEIN HOMOLOG"/>
    <property type="match status" value="1"/>
</dbReference>
<dbReference type="InterPro" id="IPR013087">
    <property type="entry name" value="Znf_C2H2_type"/>
</dbReference>
<dbReference type="PhylomeDB" id="R7Q8Y2"/>
<evidence type="ECO:0000256" key="4">
    <source>
        <dbReference type="ARBA" id="ARBA00022833"/>
    </source>
</evidence>
<dbReference type="Gene3D" id="3.30.160.60">
    <property type="entry name" value="Classic Zinc Finger"/>
    <property type="match status" value="1"/>
</dbReference>
<dbReference type="GeneID" id="17321809"/>
<gene>
    <name evidence="7" type="ORF">CHC_T00002961001</name>
</gene>
<dbReference type="InterPro" id="IPR036236">
    <property type="entry name" value="Znf_C2H2_sf"/>
</dbReference>
<dbReference type="Pfam" id="PF25092">
    <property type="entry name" value="SH3_KIN17_C"/>
    <property type="match status" value="1"/>
</dbReference>
<evidence type="ECO:0000256" key="1">
    <source>
        <dbReference type="ARBA" id="ARBA00008517"/>
    </source>
</evidence>
<dbReference type="Proteomes" id="UP000012073">
    <property type="component" value="Unassembled WGS sequence"/>
</dbReference>
<dbReference type="InterPro" id="IPR038254">
    <property type="entry name" value="KIN17_WH-like_sf"/>
</dbReference>
<keyword evidence="2" id="KW-0479">Metal-binding</keyword>
<dbReference type="PANTHER" id="PTHR12805:SF0">
    <property type="entry name" value="DNA_RNA-BINDING PROTEIN KIN17"/>
    <property type="match status" value="1"/>
</dbReference>
<accession>R7Q8Y2</accession>
<dbReference type="SMART" id="SM01253">
    <property type="entry name" value="Kin17_mid"/>
    <property type="match status" value="1"/>
</dbReference>
<dbReference type="InterPro" id="IPR056767">
    <property type="entry name" value="C2H2-Znf_KIN17"/>
</dbReference>
<dbReference type="FunFam" id="1.10.10.2030:FF:000001">
    <property type="entry name" value="DNA/RNA-binding protein KIN17, putative"/>
    <property type="match status" value="1"/>
</dbReference>
<keyword evidence="3" id="KW-0863">Zinc-finger</keyword>
<dbReference type="Gene3D" id="1.10.10.2030">
    <property type="entry name" value="DNA/RNA-binding protein Kin17, conserved domain"/>
    <property type="match status" value="1"/>
</dbReference>
<dbReference type="RefSeq" id="XP_005714092.1">
    <property type="nucleotide sequence ID" value="XM_005714035.1"/>
</dbReference>
<evidence type="ECO:0000313" key="8">
    <source>
        <dbReference type="Proteomes" id="UP000012073"/>
    </source>
</evidence>
<name>R7Q8Y2_CHOCR</name>
<dbReference type="Pfam" id="PF18131">
    <property type="entry name" value="KN17_SH3"/>
    <property type="match status" value="1"/>
</dbReference>
<evidence type="ECO:0000256" key="5">
    <source>
        <dbReference type="SAM" id="MobiDB-lite"/>
    </source>
</evidence>
<dbReference type="InterPro" id="IPR019447">
    <property type="entry name" value="DNA/RNA-bd_Kin17_WH-like_dom"/>
</dbReference>
<protein>
    <recommendedName>
        <fullName evidence="6">C2H2-type domain-containing protein</fullName>
    </recommendedName>
</protein>
<dbReference type="InterPro" id="IPR041995">
    <property type="entry name" value="KOW_KIN17"/>
</dbReference>
<dbReference type="SUPFAM" id="SSF57667">
    <property type="entry name" value="beta-beta-alpha zinc fingers"/>
    <property type="match status" value="1"/>
</dbReference>
<dbReference type="Gene3D" id="2.30.30.140">
    <property type="match status" value="1"/>
</dbReference>
<dbReference type="EMBL" id="HG001683">
    <property type="protein sequence ID" value="CDF34273.1"/>
    <property type="molecule type" value="Genomic_DNA"/>
</dbReference>
<dbReference type="GO" id="GO:0008270">
    <property type="term" value="F:zinc ion binding"/>
    <property type="evidence" value="ECO:0007669"/>
    <property type="project" value="UniProtKB-KW"/>
</dbReference>
<evidence type="ECO:0000313" key="7">
    <source>
        <dbReference type="EMBL" id="CDF34273.1"/>
    </source>
</evidence>
<dbReference type="InterPro" id="IPR041330">
    <property type="entry name" value="KN17_SH3"/>
</dbReference>
<dbReference type="Pfam" id="PF25095">
    <property type="entry name" value="C2H2-zf_KIN17"/>
    <property type="match status" value="1"/>
</dbReference>
<evidence type="ECO:0000256" key="2">
    <source>
        <dbReference type="ARBA" id="ARBA00022723"/>
    </source>
</evidence>
<dbReference type="GO" id="GO:0006974">
    <property type="term" value="P:DNA damage response"/>
    <property type="evidence" value="ECO:0007669"/>
    <property type="project" value="TreeGrafter"/>
</dbReference>
<feature type="region of interest" description="Disordered" evidence="5">
    <location>
        <begin position="271"/>
        <end position="292"/>
    </location>
</feature>
<sequence length="418" mass="47401">MGKHGGSMTAAAISKRIKAKGLGRLRWYCQMCEKQCRDENGFKNHTQSNGHQRQLSLFSENPHEYIGRFSESFQTEFLLVLRRRYGTSMVSANTVYQEYIKDRDHLHMNATRWTTLSDFVKEMGRSGLCRVEDREDGWWMSFVDRSAAEKDRKARDIDRMRVAEEERAENMLKKQLEMAKHLRERRVDMESPSPQKEVHVDRHVSVEMAMHEKRRKTPAVGEGNALAAATIVRHKNTSGQLTKRKPSRFGKAPKLSALEEIMRADQKEIQRTKGGATPHPGGTQNDAIRSSPVEAKRAGKADYEKPWIVEGILVKMINTAVGNGTFTGKKGRIIEVIDNYGAQVKMIDSKVLLEVDQDDLQTVIPKPGGEVLLLRDPHRGKKAVVKSINIESFSVTAILAETGEEIRNIEYEAMSRIA</sequence>
<evidence type="ECO:0000256" key="3">
    <source>
        <dbReference type="ARBA" id="ARBA00022771"/>
    </source>
</evidence>
<dbReference type="Gramene" id="CDF34273">
    <property type="protein sequence ID" value="CDF34273"/>
    <property type="gene ID" value="CHC_T00002961001"/>
</dbReference>
<dbReference type="InterPro" id="IPR037321">
    <property type="entry name" value="KIN17-like"/>
</dbReference>
<dbReference type="OMA" id="RMTDFIE"/>
<dbReference type="OrthoDB" id="10266249at2759"/>
<dbReference type="GO" id="GO:0003690">
    <property type="term" value="F:double-stranded DNA binding"/>
    <property type="evidence" value="ECO:0007669"/>
    <property type="project" value="TreeGrafter"/>
</dbReference>
<dbReference type="STRING" id="2769.R7Q8Y2"/>
<reference evidence="8" key="1">
    <citation type="journal article" date="2013" name="Proc. Natl. Acad. Sci. U.S.A.">
        <title>Genome structure and metabolic features in the red seaweed Chondrus crispus shed light on evolution of the Archaeplastida.</title>
        <authorList>
            <person name="Collen J."/>
            <person name="Porcel B."/>
            <person name="Carre W."/>
            <person name="Ball S.G."/>
            <person name="Chaparro C."/>
            <person name="Tonon T."/>
            <person name="Barbeyron T."/>
            <person name="Michel G."/>
            <person name="Noel B."/>
            <person name="Valentin K."/>
            <person name="Elias M."/>
            <person name="Artiguenave F."/>
            <person name="Arun A."/>
            <person name="Aury J.M."/>
            <person name="Barbosa-Neto J.F."/>
            <person name="Bothwell J.H."/>
            <person name="Bouget F.Y."/>
            <person name="Brillet L."/>
            <person name="Cabello-Hurtado F."/>
            <person name="Capella-Gutierrez S."/>
            <person name="Charrier B."/>
            <person name="Cladiere L."/>
            <person name="Cock J.M."/>
            <person name="Coelho S.M."/>
            <person name="Colleoni C."/>
            <person name="Czjzek M."/>
            <person name="Da Silva C."/>
            <person name="Delage L."/>
            <person name="Denoeud F."/>
            <person name="Deschamps P."/>
            <person name="Dittami S.M."/>
            <person name="Gabaldon T."/>
            <person name="Gachon C.M."/>
            <person name="Groisillier A."/>
            <person name="Herve C."/>
            <person name="Jabbari K."/>
            <person name="Katinka M."/>
            <person name="Kloareg B."/>
            <person name="Kowalczyk N."/>
            <person name="Labadie K."/>
            <person name="Leblanc C."/>
            <person name="Lopez P.J."/>
            <person name="McLachlan D.H."/>
            <person name="Meslet-Cladiere L."/>
            <person name="Moustafa A."/>
            <person name="Nehr Z."/>
            <person name="Nyvall Collen P."/>
            <person name="Panaud O."/>
            <person name="Partensky F."/>
            <person name="Poulain J."/>
            <person name="Rensing S.A."/>
            <person name="Rousvoal S."/>
            <person name="Samson G."/>
            <person name="Symeonidi A."/>
            <person name="Weissenbach J."/>
            <person name="Zambounis A."/>
            <person name="Wincker P."/>
            <person name="Boyen C."/>
        </authorList>
    </citation>
    <scope>NUCLEOTIDE SEQUENCE [LARGE SCALE GENOMIC DNA]</scope>
    <source>
        <strain evidence="8">cv. Stackhouse</strain>
    </source>
</reference>
<organism evidence="7 8">
    <name type="scientific">Chondrus crispus</name>
    <name type="common">Carrageen Irish moss</name>
    <name type="synonym">Polymorpha crispa</name>
    <dbReference type="NCBI Taxonomy" id="2769"/>
    <lineage>
        <taxon>Eukaryota</taxon>
        <taxon>Rhodophyta</taxon>
        <taxon>Florideophyceae</taxon>
        <taxon>Rhodymeniophycidae</taxon>
        <taxon>Gigartinales</taxon>
        <taxon>Gigartinaceae</taxon>
        <taxon>Chondrus</taxon>
    </lineage>
</organism>
<keyword evidence="4" id="KW-0862">Zinc</keyword>
<dbReference type="Gene3D" id="2.30.30.30">
    <property type="match status" value="1"/>
</dbReference>
<evidence type="ECO:0000259" key="6">
    <source>
        <dbReference type="PROSITE" id="PS00028"/>
    </source>
</evidence>
<dbReference type="InterPro" id="IPR014722">
    <property type="entry name" value="Rib_uL2_dom2"/>
</dbReference>
<dbReference type="PROSITE" id="PS00028">
    <property type="entry name" value="ZINC_FINGER_C2H2_1"/>
    <property type="match status" value="1"/>
</dbReference>
<keyword evidence="8" id="KW-1185">Reference proteome</keyword>
<comment type="similarity">
    <text evidence="1">Belongs to the KIN17 family.</text>
</comment>
<dbReference type="Pfam" id="PF10357">
    <property type="entry name" value="WH_KIN17"/>
    <property type="match status" value="1"/>
</dbReference>
<proteinExistence type="inferred from homology"/>
<dbReference type="AlphaFoldDB" id="R7Q8Y2"/>
<dbReference type="GO" id="GO:0005634">
    <property type="term" value="C:nucleus"/>
    <property type="evidence" value="ECO:0007669"/>
    <property type="project" value="TreeGrafter"/>
</dbReference>
<dbReference type="GO" id="GO:0006260">
    <property type="term" value="P:DNA replication"/>
    <property type="evidence" value="ECO:0007669"/>
    <property type="project" value="TreeGrafter"/>
</dbReference>
<dbReference type="KEGG" id="ccp:CHC_T00002961001"/>